<accession>A0A507DWT2</accession>
<dbReference type="PANTHER" id="PTHR19139:SF199">
    <property type="entry name" value="MIP17260P"/>
    <property type="match status" value="1"/>
</dbReference>
<feature type="transmembrane region" description="Helical" evidence="9">
    <location>
        <begin position="320"/>
        <end position="340"/>
    </location>
</feature>
<dbReference type="PANTHER" id="PTHR19139">
    <property type="entry name" value="AQUAPORIN TRANSPORTER"/>
    <property type="match status" value="1"/>
</dbReference>
<keyword evidence="3 7" id="KW-0813">Transport</keyword>
<dbReference type="InterPro" id="IPR034294">
    <property type="entry name" value="Aquaporin_transptr"/>
</dbReference>
<dbReference type="Pfam" id="PF00230">
    <property type="entry name" value="MIP"/>
    <property type="match status" value="1"/>
</dbReference>
<feature type="transmembrane region" description="Helical" evidence="9">
    <location>
        <begin position="201"/>
        <end position="226"/>
    </location>
</feature>
<keyword evidence="11" id="KW-1185">Reference proteome</keyword>
<keyword evidence="6 9" id="KW-0472">Membrane</keyword>
<comment type="caution">
    <text evidence="10">The sequence shown here is derived from an EMBL/GenBank/DDBJ whole genome shotgun (WGS) entry which is preliminary data.</text>
</comment>
<comment type="subcellular location">
    <subcellularLocation>
        <location evidence="1">Membrane</location>
        <topology evidence="1">Multi-pass membrane protein</topology>
    </subcellularLocation>
</comment>
<evidence type="ECO:0000256" key="1">
    <source>
        <dbReference type="ARBA" id="ARBA00004141"/>
    </source>
</evidence>
<dbReference type="PRINTS" id="PR00783">
    <property type="entry name" value="MINTRINSICP"/>
</dbReference>
<reference evidence="10 11" key="1">
    <citation type="journal article" date="2019" name="Sci. Rep.">
        <title>Comparative genomics of chytrid fungi reveal insights into the obligate biotrophic and pathogenic lifestyle of Synchytrium endobioticum.</title>
        <authorList>
            <person name="van de Vossenberg B.T.L.H."/>
            <person name="Warris S."/>
            <person name="Nguyen H.D.T."/>
            <person name="van Gent-Pelzer M.P.E."/>
            <person name="Joly D.L."/>
            <person name="van de Geest H.C."/>
            <person name="Bonants P.J.M."/>
            <person name="Smith D.S."/>
            <person name="Levesque C.A."/>
            <person name="van der Lee T.A.J."/>
        </authorList>
    </citation>
    <scope>NUCLEOTIDE SEQUENCE [LARGE SCALE GENOMIC DNA]</scope>
    <source>
        <strain evidence="10 11">CBS 809.83</strain>
    </source>
</reference>
<proteinExistence type="inferred from homology"/>
<evidence type="ECO:0000256" key="4">
    <source>
        <dbReference type="ARBA" id="ARBA00022692"/>
    </source>
</evidence>
<dbReference type="Proteomes" id="UP000318582">
    <property type="component" value="Unassembled WGS sequence"/>
</dbReference>
<feature type="compositionally biased region" description="Basic and acidic residues" evidence="8">
    <location>
        <begin position="398"/>
        <end position="418"/>
    </location>
</feature>
<evidence type="ECO:0000313" key="11">
    <source>
        <dbReference type="Proteomes" id="UP000318582"/>
    </source>
</evidence>
<keyword evidence="5 9" id="KW-1133">Transmembrane helix</keyword>
<feature type="transmembrane region" description="Helical" evidence="9">
    <location>
        <begin position="364"/>
        <end position="384"/>
    </location>
</feature>
<gene>
    <name evidence="10" type="ORF">PhCBS80983_g05339</name>
</gene>
<dbReference type="Gene3D" id="1.20.1080.10">
    <property type="entry name" value="Glycerol uptake facilitator protein"/>
    <property type="match status" value="1"/>
</dbReference>
<feature type="transmembrane region" description="Helical" evidence="9">
    <location>
        <begin position="172"/>
        <end position="194"/>
    </location>
</feature>
<dbReference type="InterPro" id="IPR000425">
    <property type="entry name" value="MIP"/>
</dbReference>
<sequence>MPNPSASPSLSTIHKLSVPLSELAFQEGLLDQVKKAEKVMAASTSHYVTRFSIVDRQGQDKDISPYKDIISLYPYTSCSIRFSEKIKYDDRQKAAPRISSSFLRFSEEIMSGHHEINIHDPDQRNLHPMRSDHTLSASGGRSGGGSQRRNDHSRKQYSPIVRDALAASVETLGTFLFLFAAYGAVNAASAAAIAEGGASGVVGVAGTMMIATSFGLSLLVVAWALYRVSGGLLNPAVTVALVISKAITPRRGAMFVIGQLIGALAAGAVVEGLFPGPFTGANTLKNGISITQAFFLEIILTALFTIVVLMLAVEKSKHTYLAPIGIGLALFLVHLVAVPYTGCSVNPARSFGASVFEGKWDNHWVFWLAPILGGVLASLFHMAIRRIDYESLNPGQDAAHDGEKQQETKEVEGTRDRD</sequence>
<dbReference type="InterPro" id="IPR023271">
    <property type="entry name" value="Aquaporin-like"/>
</dbReference>
<dbReference type="EMBL" id="QEAQ01000111">
    <property type="protein sequence ID" value="TPX55408.1"/>
    <property type="molecule type" value="Genomic_DNA"/>
</dbReference>
<evidence type="ECO:0000256" key="5">
    <source>
        <dbReference type="ARBA" id="ARBA00022989"/>
    </source>
</evidence>
<organism evidence="10 11">
    <name type="scientific">Powellomyces hirtus</name>
    <dbReference type="NCBI Taxonomy" id="109895"/>
    <lineage>
        <taxon>Eukaryota</taxon>
        <taxon>Fungi</taxon>
        <taxon>Fungi incertae sedis</taxon>
        <taxon>Chytridiomycota</taxon>
        <taxon>Chytridiomycota incertae sedis</taxon>
        <taxon>Chytridiomycetes</taxon>
        <taxon>Spizellomycetales</taxon>
        <taxon>Powellomycetaceae</taxon>
        <taxon>Powellomyces</taxon>
    </lineage>
</organism>
<feature type="transmembrane region" description="Helical" evidence="9">
    <location>
        <begin position="255"/>
        <end position="274"/>
    </location>
</feature>
<evidence type="ECO:0000256" key="2">
    <source>
        <dbReference type="ARBA" id="ARBA00006175"/>
    </source>
</evidence>
<feature type="transmembrane region" description="Helical" evidence="9">
    <location>
        <begin position="294"/>
        <end position="313"/>
    </location>
</feature>
<keyword evidence="4 7" id="KW-0812">Transmembrane</keyword>
<feature type="region of interest" description="Disordered" evidence="8">
    <location>
        <begin position="395"/>
        <end position="418"/>
    </location>
</feature>
<dbReference type="GO" id="GO:0005886">
    <property type="term" value="C:plasma membrane"/>
    <property type="evidence" value="ECO:0007669"/>
    <property type="project" value="TreeGrafter"/>
</dbReference>
<evidence type="ECO:0008006" key="12">
    <source>
        <dbReference type="Google" id="ProtNLM"/>
    </source>
</evidence>
<dbReference type="SUPFAM" id="SSF81338">
    <property type="entry name" value="Aquaporin-like"/>
    <property type="match status" value="1"/>
</dbReference>
<evidence type="ECO:0000256" key="7">
    <source>
        <dbReference type="RuleBase" id="RU000477"/>
    </source>
</evidence>
<evidence type="ECO:0000256" key="3">
    <source>
        <dbReference type="ARBA" id="ARBA00022448"/>
    </source>
</evidence>
<comment type="similarity">
    <text evidence="2 7">Belongs to the MIP/aquaporin (TC 1.A.8) family.</text>
</comment>
<evidence type="ECO:0000256" key="8">
    <source>
        <dbReference type="SAM" id="MobiDB-lite"/>
    </source>
</evidence>
<name>A0A507DWT2_9FUNG</name>
<feature type="compositionally biased region" description="Basic and acidic residues" evidence="8">
    <location>
        <begin position="118"/>
        <end position="133"/>
    </location>
</feature>
<dbReference type="STRING" id="109895.A0A507DWT2"/>
<feature type="region of interest" description="Disordered" evidence="8">
    <location>
        <begin position="118"/>
        <end position="154"/>
    </location>
</feature>
<evidence type="ECO:0000256" key="6">
    <source>
        <dbReference type="ARBA" id="ARBA00023136"/>
    </source>
</evidence>
<dbReference type="GO" id="GO:0015250">
    <property type="term" value="F:water channel activity"/>
    <property type="evidence" value="ECO:0007669"/>
    <property type="project" value="TreeGrafter"/>
</dbReference>
<evidence type="ECO:0000313" key="10">
    <source>
        <dbReference type="EMBL" id="TPX55408.1"/>
    </source>
</evidence>
<protein>
    <recommendedName>
        <fullName evidence="12">Aquaporin</fullName>
    </recommendedName>
</protein>
<evidence type="ECO:0000256" key="9">
    <source>
        <dbReference type="SAM" id="Phobius"/>
    </source>
</evidence>
<dbReference type="AlphaFoldDB" id="A0A507DWT2"/>